<sequence>MSTPQPEKLYINDWGYIISQTELDAERVELNSEIGEVFPLDYPLFDPLRMAYDANGRVHRRTDECSKSTEDSQTCAHTSEPEWIGGLATLVNNQTATRTVSSSQSSNCNDSQQSISDSRSPMLPPPRAITALRAVARVHSTLPRSFSSPTIISRPLCHPTTLSLVTPMDGGSKITSSNVLSRSRTLPALCTTSLAGISSRQSSMESIVSGLDSPTECSPTDTQSFDKSSYMQEYLGALAGHLTDSHVWPKSSILAPGTTESTSTSFNVANDSERGDD</sequence>
<feature type="region of interest" description="Disordered" evidence="1">
    <location>
        <begin position="96"/>
        <end position="125"/>
    </location>
</feature>
<dbReference type="Proteomes" id="UP000186601">
    <property type="component" value="Unassembled WGS sequence"/>
</dbReference>
<protein>
    <submittedName>
        <fullName evidence="2">Uncharacterized protein</fullName>
    </submittedName>
</protein>
<proteinExistence type="predicted"/>
<comment type="caution">
    <text evidence="2">The sequence shown here is derived from an EMBL/GenBank/DDBJ whole genome shotgun (WGS) entry which is preliminary data.</text>
</comment>
<gene>
    <name evidence="2" type="ORF">PHLCEN_2v12878</name>
</gene>
<feature type="region of interest" description="Disordered" evidence="1">
    <location>
        <begin position="253"/>
        <end position="277"/>
    </location>
</feature>
<organism evidence="2 3">
    <name type="scientific">Hermanssonia centrifuga</name>
    <dbReference type="NCBI Taxonomy" id="98765"/>
    <lineage>
        <taxon>Eukaryota</taxon>
        <taxon>Fungi</taxon>
        <taxon>Dikarya</taxon>
        <taxon>Basidiomycota</taxon>
        <taxon>Agaricomycotina</taxon>
        <taxon>Agaricomycetes</taxon>
        <taxon>Polyporales</taxon>
        <taxon>Meruliaceae</taxon>
        <taxon>Hermanssonia</taxon>
    </lineage>
</organism>
<dbReference type="AlphaFoldDB" id="A0A2R6NFQ7"/>
<reference evidence="2 3" key="1">
    <citation type="submission" date="2018-02" db="EMBL/GenBank/DDBJ databases">
        <title>Genome sequence of the basidiomycete white-rot fungus Phlebia centrifuga.</title>
        <authorList>
            <person name="Granchi Z."/>
            <person name="Peng M."/>
            <person name="de Vries R.P."/>
            <person name="Hilden K."/>
            <person name="Makela M.R."/>
            <person name="Grigoriev I."/>
            <person name="Riley R."/>
        </authorList>
    </citation>
    <scope>NUCLEOTIDE SEQUENCE [LARGE SCALE GENOMIC DNA]</scope>
    <source>
        <strain evidence="2 3">FBCC195</strain>
    </source>
</reference>
<evidence type="ECO:0000313" key="2">
    <source>
        <dbReference type="EMBL" id="PSR71224.1"/>
    </source>
</evidence>
<dbReference type="EMBL" id="MLYV02001290">
    <property type="protein sequence ID" value="PSR71224.1"/>
    <property type="molecule type" value="Genomic_DNA"/>
</dbReference>
<evidence type="ECO:0000256" key="1">
    <source>
        <dbReference type="SAM" id="MobiDB-lite"/>
    </source>
</evidence>
<accession>A0A2R6NFQ7</accession>
<feature type="compositionally biased region" description="Polar residues" evidence="1">
    <location>
        <begin position="258"/>
        <end position="270"/>
    </location>
</feature>
<feature type="compositionally biased region" description="Low complexity" evidence="1">
    <location>
        <begin position="101"/>
        <end position="118"/>
    </location>
</feature>
<name>A0A2R6NFQ7_9APHY</name>
<evidence type="ECO:0000313" key="3">
    <source>
        <dbReference type="Proteomes" id="UP000186601"/>
    </source>
</evidence>
<keyword evidence="3" id="KW-1185">Reference proteome</keyword>